<protein>
    <recommendedName>
        <fullName evidence="7">PKD domain-containing protein</fullName>
    </recommendedName>
</protein>
<feature type="region of interest" description="Disordered" evidence="6">
    <location>
        <begin position="739"/>
        <end position="789"/>
    </location>
</feature>
<dbReference type="InterPro" id="IPR022409">
    <property type="entry name" value="PKD/Chitinase_dom"/>
</dbReference>
<feature type="compositionally biased region" description="Low complexity" evidence="6">
    <location>
        <begin position="615"/>
        <end position="635"/>
    </location>
</feature>
<evidence type="ECO:0000259" key="7">
    <source>
        <dbReference type="PROSITE" id="PS50093"/>
    </source>
</evidence>
<evidence type="ECO:0000313" key="9">
    <source>
        <dbReference type="Proteomes" id="UP001381693"/>
    </source>
</evidence>
<name>A0AAN9A0P2_HALRR</name>
<evidence type="ECO:0000256" key="5">
    <source>
        <dbReference type="ARBA" id="ARBA00023136"/>
    </source>
</evidence>
<feature type="compositionally biased region" description="Low complexity" evidence="6">
    <location>
        <begin position="178"/>
        <end position="190"/>
    </location>
</feature>
<dbReference type="GO" id="GO:0005886">
    <property type="term" value="C:plasma membrane"/>
    <property type="evidence" value="ECO:0007669"/>
    <property type="project" value="TreeGrafter"/>
</dbReference>
<dbReference type="InterPro" id="IPR035986">
    <property type="entry name" value="PKD_dom_sf"/>
</dbReference>
<dbReference type="GO" id="GO:0005261">
    <property type="term" value="F:monoatomic cation channel activity"/>
    <property type="evidence" value="ECO:0007669"/>
    <property type="project" value="TreeGrafter"/>
</dbReference>
<feature type="compositionally biased region" description="Low complexity" evidence="6">
    <location>
        <begin position="211"/>
        <end position="224"/>
    </location>
</feature>
<feature type="region of interest" description="Disordered" evidence="6">
    <location>
        <begin position="293"/>
        <end position="347"/>
    </location>
</feature>
<reference evidence="8 9" key="1">
    <citation type="submission" date="2023-11" db="EMBL/GenBank/DDBJ databases">
        <title>Halocaridina rubra genome assembly.</title>
        <authorList>
            <person name="Smith C."/>
        </authorList>
    </citation>
    <scope>NUCLEOTIDE SEQUENCE [LARGE SCALE GENOMIC DNA]</scope>
    <source>
        <strain evidence="8">EP-1</strain>
        <tissue evidence="8">Whole</tissue>
    </source>
</reference>
<evidence type="ECO:0000256" key="6">
    <source>
        <dbReference type="SAM" id="MobiDB-lite"/>
    </source>
</evidence>
<dbReference type="Proteomes" id="UP001381693">
    <property type="component" value="Unassembled WGS sequence"/>
</dbReference>
<evidence type="ECO:0000256" key="3">
    <source>
        <dbReference type="ARBA" id="ARBA00022737"/>
    </source>
</evidence>
<keyword evidence="2" id="KW-0812">Transmembrane</keyword>
<feature type="domain" description="PKD" evidence="7">
    <location>
        <begin position="1265"/>
        <end position="1330"/>
    </location>
</feature>
<dbReference type="GO" id="GO:0006816">
    <property type="term" value="P:calcium ion transport"/>
    <property type="evidence" value="ECO:0007669"/>
    <property type="project" value="TreeGrafter"/>
</dbReference>
<proteinExistence type="predicted"/>
<dbReference type="SUPFAM" id="SSF49299">
    <property type="entry name" value="PKD domain"/>
    <property type="match status" value="3"/>
</dbReference>
<feature type="region of interest" description="Disordered" evidence="6">
    <location>
        <begin position="165"/>
        <end position="190"/>
    </location>
</feature>
<keyword evidence="9" id="KW-1185">Reference proteome</keyword>
<feature type="compositionally biased region" description="Polar residues" evidence="6">
    <location>
        <begin position="316"/>
        <end position="347"/>
    </location>
</feature>
<feature type="compositionally biased region" description="Polar residues" evidence="6">
    <location>
        <begin position="165"/>
        <end position="177"/>
    </location>
</feature>
<dbReference type="Pfam" id="PF00801">
    <property type="entry name" value="PKD"/>
    <property type="match status" value="1"/>
</dbReference>
<dbReference type="PROSITE" id="PS50093">
    <property type="entry name" value="PKD"/>
    <property type="match status" value="1"/>
</dbReference>
<feature type="compositionally biased region" description="Low complexity" evidence="6">
    <location>
        <begin position="59"/>
        <end position="86"/>
    </location>
</feature>
<feature type="region of interest" description="Disordered" evidence="6">
    <location>
        <begin position="615"/>
        <end position="637"/>
    </location>
</feature>
<dbReference type="SMART" id="SM00089">
    <property type="entry name" value="PKD"/>
    <property type="match status" value="3"/>
</dbReference>
<feature type="compositionally biased region" description="Low complexity" evidence="6">
    <location>
        <begin position="514"/>
        <end position="535"/>
    </location>
</feature>
<dbReference type="EMBL" id="JAXCGZ010015240">
    <property type="protein sequence ID" value="KAK7070778.1"/>
    <property type="molecule type" value="Genomic_DNA"/>
</dbReference>
<keyword evidence="4" id="KW-1133">Transmembrane helix</keyword>
<evidence type="ECO:0000256" key="1">
    <source>
        <dbReference type="ARBA" id="ARBA00004141"/>
    </source>
</evidence>
<comment type="caution">
    <text evidence="8">The sequence shown here is derived from an EMBL/GenBank/DDBJ whole genome shotgun (WGS) entry which is preliminary data.</text>
</comment>
<dbReference type="InterPro" id="IPR000601">
    <property type="entry name" value="PKD_dom"/>
</dbReference>
<feature type="compositionally biased region" description="Low complexity" evidence="6">
    <location>
        <begin position="302"/>
        <end position="315"/>
    </location>
</feature>
<comment type="subcellular location">
    <subcellularLocation>
        <location evidence="1">Membrane</location>
        <topology evidence="1">Multi-pass membrane protein</topology>
    </subcellularLocation>
</comment>
<feature type="region of interest" description="Disordered" evidence="6">
    <location>
        <begin position="58"/>
        <end position="86"/>
    </location>
</feature>
<feature type="compositionally biased region" description="Polar residues" evidence="6">
    <location>
        <begin position="757"/>
        <end position="789"/>
    </location>
</feature>
<feature type="region of interest" description="Disordered" evidence="6">
    <location>
        <begin position="591"/>
        <end position="610"/>
    </location>
</feature>
<evidence type="ECO:0000256" key="4">
    <source>
        <dbReference type="ARBA" id="ARBA00022989"/>
    </source>
</evidence>
<keyword evidence="5" id="KW-0472">Membrane</keyword>
<dbReference type="PANTHER" id="PTHR46730:SF4">
    <property type="entry name" value="POLYCYSTIC KIDNEY DISEASE PROTEIN 1-LIKE 1"/>
    <property type="match status" value="1"/>
</dbReference>
<feature type="compositionally biased region" description="Low complexity" evidence="6">
    <location>
        <begin position="739"/>
        <end position="756"/>
    </location>
</feature>
<dbReference type="Gene3D" id="2.60.40.10">
    <property type="entry name" value="Immunoglobulins"/>
    <property type="match status" value="2"/>
</dbReference>
<feature type="region of interest" description="Disordered" evidence="6">
    <location>
        <begin position="427"/>
        <end position="471"/>
    </location>
</feature>
<feature type="region of interest" description="Disordered" evidence="6">
    <location>
        <begin position="206"/>
        <end position="226"/>
    </location>
</feature>
<feature type="compositionally biased region" description="Low complexity" evidence="6">
    <location>
        <begin position="427"/>
        <end position="469"/>
    </location>
</feature>
<evidence type="ECO:0000256" key="2">
    <source>
        <dbReference type="ARBA" id="ARBA00022692"/>
    </source>
</evidence>
<accession>A0AAN9A0P2</accession>
<feature type="compositionally biased region" description="Low complexity" evidence="6">
    <location>
        <begin position="591"/>
        <end position="608"/>
    </location>
</feature>
<organism evidence="8 9">
    <name type="scientific">Halocaridina rubra</name>
    <name type="common">Hawaiian red shrimp</name>
    <dbReference type="NCBI Taxonomy" id="373956"/>
    <lineage>
        <taxon>Eukaryota</taxon>
        <taxon>Metazoa</taxon>
        <taxon>Ecdysozoa</taxon>
        <taxon>Arthropoda</taxon>
        <taxon>Crustacea</taxon>
        <taxon>Multicrustacea</taxon>
        <taxon>Malacostraca</taxon>
        <taxon>Eumalacostraca</taxon>
        <taxon>Eucarida</taxon>
        <taxon>Decapoda</taxon>
        <taxon>Pleocyemata</taxon>
        <taxon>Caridea</taxon>
        <taxon>Atyoidea</taxon>
        <taxon>Atyidae</taxon>
        <taxon>Halocaridina</taxon>
    </lineage>
</organism>
<feature type="region of interest" description="Disordered" evidence="6">
    <location>
        <begin position="506"/>
        <end position="536"/>
    </location>
</feature>
<keyword evidence="3" id="KW-0677">Repeat</keyword>
<evidence type="ECO:0000313" key="8">
    <source>
        <dbReference type="EMBL" id="KAK7070778.1"/>
    </source>
</evidence>
<dbReference type="PANTHER" id="PTHR46730">
    <property type="entry name" value="POLYCYSTIN-1"/>
    <property type="match status" value="1"/>
</dbReference>
<dbReference type="InterPro" id="IPR013783">
    <property type="entry name" value="Ig-like_fold"/>
</dbReference>
<sequence length="1536" mass="163796">MGSRGTRRRRKVRLEISGSRVRYDRICQVSLLVSAVQSPVPPVSTTSMTPSSYIVKALSSSSTSSSTTSTTKTPSSKSSTTTTSPVTTSIYTTTTTVSSVTTHKTTLSGIQMASTLPESTSTHHLRTTTKHTTDVQIAASSTTDSTIGTSLASTTAGVVATSSAISTPSTLVSSTQEHSTSPTSTSFPHTTQEVITQNSVNQTVYSTHQGSNTSSQPPSTSTESALATAQNVTQPFGNQSQTDTQTSSLTTTSLVTNSVFSSPTGPKNSFQTTEANLLSTQNVTEIKFPSTSAVASSYEDGTSTSLSVSNSDTSTITEPSAVNSESVTKSLLPTTSQPSLNSQATPSVTFESTVTSLNSENTTMANETPIFSSEKYVPLTSDPSVLSSSVVSTTETMYETQTQETTLSATAASWPKPLTYTTSTAVIGSSSSSTAKSSSWTPFSLKSPSSQVSQSSKSFTQDLNNTTTNASKASTEVYTTKDTNTGKEYSTNSNLLSSTDAIVPSSTMNVSGLTTTTDASSSEKSSSTPETSISSVVMPHISTSEMISTIDLTENYFSTGTESTSESTSTDVLTSTVTSTLDITTAPTTTLTTTVPTTSSSTTILPLPMVNNHYTSSTSTTTSTTSTSSSTQSQTLSPVYLQVSSSPNGTNHNGLLNSTTVQAYANETDSTGMTTFEEFTTEVLTSSTSEEASVITTSTDITTLNDNIDSVTATPVMTTGQQPKTTTLPAVMLTTLTTTTTPASTPATASSTASSSDSEITRTLETSTNVDTLLSSTDPGKSEGNVSTTYESLNASTPTVTESPEHTTFGSSIALKTTSKSTNESEASSVLSVTGTRSTDSLSSEASFTTLVATTPTTVQPGLSSVKLTIKEQILKTNAEYNFTVDTESYYNTTCFIDFGDNITESIKLEPPIPTFAFTHSYDDKSEGRVWVSVRCHDHLSEVSDGLLVEIVKPLVGFSLSSNPRPVPIPPGLAALALSFADYNYNDQAINTTWDFGDGFTERFELIKNDSTNGTFEVMHNYQFSSAPLTVTVLLYNKAGVYMVSTKVYMEVVIVGAKLEIIGSTRVSVDSQISFYLTFQNGSNTQLTVDFGDGTVSQVTASNGTTISHVFKSDDNYTVVGRLHNAVSGMTVSLPEKIIARRSLDDLLLEHENHAALPVGHFAMNVSAIHDHLAVQCIFDFGKDIVDRFFPLVGVEAKANLSYSYAGMEPGIYPLIVNCSNNISDITFHKEIIVVELIGSLSVLVTPTLTQTGDPVVINVTLTRGSNVTYLINYGDGVVENRGGIVNTTMIIRYTYNTSGNFTIQVSAFNFLSRAIASASIYVVEPIEGASFNHYSTDLYSGRIYYGTGPEHNLFNVDRKLALTCNTTSGTNLLYFWELDDGQSKEFHTTKTPVLLKKYYKATNVSVRVTITNGIMNVTQIMTVVLMEPAAIRSFANNGPVPSLKNITYTLTIKNPTPSTCILLKMHNSTILQGAEVCKTIYASHSFVNQSYIYFGNPVLEEMKYVEMYEEEGSISVDATLFNWVSRSFAVSQAGI</sequence>
<gene>
    <name evidence="8" type="ORF">SK128_022020</name>
</gene>